<dbReference type="EMBL" id="GBRH01276247">
    <property type="protein sequence ID" value="JAD21648.1"/>
    <property type="molecule type" value="Transcribed_RNA"/>
</dbReference>
<evidence type="ECO:0000313" key="2">
    <source>
        <dbReference type="EMBL" id="JAD21648.1"/>
    </source>
</evidence>
<organism evidence="2">
    <name type="scientific">Arundo donax</name>
    <name type="common">Giant reed</name>
    <name type="synonym">Donax arundinaceus</name>
    <dbReference type="NCBI Taxonomy" id="35708"/>
    <lineage>
        <taxon>Eukaryota</taxon>
        <taxon>Viridiplantae</taxon>
        <taxon>Streptophyta</taxon>
        <taxon>Embryophyta</taxon>
        <taxon>Tracheophyta</taxon>
        <taxon>Spermatophyta</taxon>
        <taxon>Magnoliopsida</taxon>
        <taxon>Liliopsida</taxon>
        <taxon>Poales</taxon>
        <taxon>Poaceae</taxon>
        <taxon>PACMAD clade</taxon>
        <taxon>Arundinoideae</taxon>
        <taxon>Arundineae</taxon>
        <taxon>Arundo</taxon>
    </lineage>
</organism>
<accession>A0A0A8Y8S6</accession>
<keyword evidence="1" id="KW-0472">Membrane</keyword>
<keyword evidence="1" id="KW-1133">Transmembrane helix</keyword>
<feature type="transmembrane region" description="Helical" evidence="1">
    <location>
        <begin position="6"/>
        <end position="24"/>
    </location>
</feature>
<keyword evidence="1" id="KW-0812">Transmembrane</keyword>
<sequence length="38" mass="4124">MQPKFAAYVNIVPSGVYLGVIGIPKSHFSLLKPMSSVF</sequence>
<dbReference type="AlphaFoldDB" id="A0A0A8Y8S6"/>
<evidence type="ECO:0000256" key="1">
    <source>
        <dbReference type="SAM" id="Phobius"/>
    </source>
</evidence>
<name>A0A0A8Y8S6_ARUDO</name>
<protein>
    <submittedName>
        <fullName evidence="2">Uncharacterized protein</fullName>
    </submittedName>
</protein>
<proteinExistence type="predicted"/>
<reference evidence="2" key="1">
    <citation type="submission" date="2014-09" db="EMBL/GenBank/DDBJ databases">
        <authorList>
            <person name="Magalhaes I.L.F."/>
            <person name="Oliveira U."/>
            <person name="Santos F.R."/>
            <person name="Vidigal T.H.D.A."/>
            <person name="Brescovit A.D."/>
            <person name="Santos A.J."/>
        </authorList>
    </citation>
    <scope>NUCLEOTIDE SEQUENCE</scope>
    <source>
        <tissue evidence="2">Shoot tissue taken approximately 20 cm above the soil surface</tissue>
    </source>
</reference>
<reference evidence="2" key="2">
    <citation type="journal article" date="2015" name="Data Brief">
        <title>Shoot transcriptome of the giant reed, Arundo donax.</title>
        <authorList>
            <person name="Barrero R.A."/>
            <person name="Guerrero F.D."/>
            <person name="Moolhuijzen P."/>
            <person name="Goolsby J.A."/>
            <person name="Tidwell J."/>
            <person name="Bellgard S.E."/>
            <person name="Bellgard M.I."/>
        </authorList>
    </citation>
    <scope>NUCLEOTIDE SEQUENCE</scope>
    <source>
        <tissue evidence="2">Shoot tissue taken approximately 20 cm above the soil surface</tissue>
    </source>
</reference>